<evidence type="ECO:0000256" key="1">
    <source>
        <dbReference type="ARBA" id="ARBA00004651"/>
    </source>
</evidence>
<dbReference type="GO" id="GO:0055085">
    <property type="term" value="P:transmembrane transport"/>
    <property type="evidence" value="ECO:0007669"/>
    <property type="project" value="InterPro"/>
</dbReference>
<protein>
    <submittedName>
        <fullName evidence="9">Peptide ABC transporter permease</fullName>
    </submittedName>
</protein>
<dbReference type="OrthoDB" id="9797472at2"/>
<dbReference type="PROSITE" id="PS50928">
    <property type="entry name" value="ABC_TM1"/>
    <property type="match status" value="1"/>
</dbReference>
<evidence type="ECO:0000256" key="2">
    <source>
        <dbReference type="ARBA" id="ARBA00022448"/>
    </source>
</evidence>
<evidence type="ECO:0000256" key="6">
    <source>
        <dbReference type="ARBA" id="ARBA00023136"/>
    </source>
</evidence>
<dbReference type="Gene3D" id="1.10.3720.10">
    <property type="entry name" value="MetI-like"/>
    <property type="match status" value="1"/>
</dbReference>
<dbReference type="InterPro" id="IPR025966">
    <property type="entry name" value="OppC_N"/>
</dbReference>
<feature type="transmembrane region" description="Helical" evidence="7">
    <location>
        <begin position="92"/>
        <end position="113"/>
    </location>
</feature>
<feature type="transmembrane region" description="Helical" evidence="7">
    <location>
        <begin position="234"/>
        <end position="261"/>
    </location>
</feature>
<comment type="similarity">
    <text evidence="7">Belongs to the binding-protein-dependent transport system permease family.</text>
</comment>
<dbReference type="PANTHER" id="PTHR43386">
    <property type="entry name" value="OLIGOPEPTIDE TRANSPORT SYSTEM PERMEASE PROTEIN APPC"/>
    <property type="match status" value="1"/>
</dbReference>
<accession>A0A0M9BQ47</accession>
<comment type="subcellular location">
    <subcellularLocation>
        <location evidence="1 7">Cell membrane</location>
        <topology evidence="1 7">Multi-pass membrane protein</topology>
    </subcellularLocation>
</comment>
<feature type="transmembrane region" description="Helical" evidence="7">
    <location>
        <begin position="340"/>
        <end position="362"/>
    </location>
</feature>
<keyword evidence="10" id="KW-1185">Reference proteome</keyword>
<dbReference type="InterPro" id="IPR035906">
    <property type="entry name" value="MetI-like_sf"/>
</dbReference>
<evidence type="ECO:0000256" key="3">
    <source>
        <dbReference type="ARBA" id="ARBA00022475"/>
    </source>
</evidence>
<dbReference type="GO" id="GO:0005886">
    <property type="term" value="C:plasma membrane"/>
    <property type="evidence" value="ECO:0007669"/>
    <property type="project" value="UniProtKB-SubCell"/>
</dbReference>
<dbReference type="Proteomes" id="UP000037688">
    <property type="component" value="Unassembled WGS sequence"/>
</dbReference>
<dbReference type="InterPro" id="IPR050366">
    <property type="entry name" value="BP-dependent_transpt_permease"/>
</dbReference>
<name>A0A0M9BQ47_9BACL</name>
<feature type="domain" description="ABC transmembrane type-1" evidence="8">
    <location>
        <begin position="301"/>
        <end position="490"/>
    </location>
</feature>
<sequence>MTKSGSLSQEIRFRLKSSQEYSQASFAWVTSLLLSVLLLFNIYDWSLQVFKPFLLTALVIYLFFTVVQSLLTLLIRRDLIRQGAISVLTRRLAWVQLLAIVSGNIFIVTAAFHLIKKTKSIEYTFAVYMLLTQLFVIGVSALNMFKPYVADTFLPAMAVLVFILVIDLVVLFIVSRYTSGSIIPRWMLGVSTILILSSVTGNVFALLLGISIIGRIRRQGKQKSNFWNDLWERLAPNVTAMSGLFFIIFLFSISICSFFTFDYSMAVENNYSALLQSPSLAYPLGTDDFGRCLFSRIVFGARISLIVGFMSTLIPVLIGGILGAFSGFYGRHTDNIIMRLLDILYAIPGILLAIAIIAAFGANTVNLILALSLGSIPTYARTMRASVLYVSTFEFVEAARALGYNNRSIIFKHIIPNSLAPMIIKSTLTIGGAVIATSSLSYLGLGVEPHIPEWGNILKLGSTYLETHSYLAIYPGLAIILLVLSFNFLGDGLRDALDPKLEKA</sequence>
<gene>
    <name evidence="9" type="ORF">AMS66_14420</name>
</gene>
<evidence type="ECO:0000256" key="7">
    <source>
        <dbReference type="RuleBase" id="RU363032"/>
    </source>
</evidence>
<keyword evidence="2 7" id="KW-0813">Transport</keyword>
<feature type="transmembrane region" description="Helical" evidence="7">
    <location>
        <begin position="186"/>
        <end position="213"/>
    </location>
</feature>
<feature type="transmembrane region" description="Helical" evidence="7">
    <location>
        <begin position="125"/>
        <end position="145"/>
    </location>
</feature>
<feature type="transmembrane region" description="Helical" evidence="7">
    <location>
        <begin position="152"/>
        <end position="174"/>
    </location>
</feature>
<dbReference type="SUPFAM" id="SSF161098">
    <property type="entry name" value="MetI-like"/>
    <property type="match status" value="1"/>
</dbReference>
<keyword evidence="3" id="KW-1003">Cell membrane</keyword>
<feature type="transmembrane region" description="Helical" evidence="7">
    <location>
        <begin position="49"/>
        <end position="71"/>
    </location>
</feature>
<dbReference type="AlphaFoldDB" id="A0A0M9BQ47"/>
<comment type="caution">
    <text evidence="9">The sequence shown here is derived from an EMBL/GenBank/DDBJ whole genome shotgun (WGS) entry which is preliminary data.</text>
</comment>
<dbReference type="EMBL" id="LITU01000059">
    <property type="protein sequence ID" value="KOY15842.1"/>
    <property type="molecule type" value="Genomic_DNA"/>
</dbReference>
<evidence type="ECO:0000313" key="9">
    <source>
        <dbReference type="EMBL" id="KOY15842.1"/>
    </source>
</evidence>
<evidence type="ECO:0000256" key="4">
    <source>
        <dbReference type="ARBA" id="ARBA00022692"/>
    </source>
</evidence>
<evidence type="ECO:0000256" key="5">
    <source>
        <dbReference type="ARBA" id="ARBA00022989"/>
    </source>
</evidence>
<dbReference type="Pfam" id="PF00528">
    <property type="entry name" value="BPD_transp_1"/>
    <property type="match status" value="1"/>
</dbReference>
<dbReference type="PATRIC" id="fig|1705561.3.peg.2806"/>
<keyword evidence="4 7" id="KW-0812">Transmembrane</keyword>
<feature type="transmembrane region" description="Helical" evidence="7">
    <location>
        <begin position="467"/>
        <end position="490"/>
    </location>
</feature>
<dbReference type="PANTHER" id="PTHR43386:SF1">
    <property type="entry name" value="D,D-DIPEPTIDE TRANSPORT SYSTEM PERMEASE PROTEIN DDPC-RELATED"/>
    <property type="match status" value="1"/>
</dbReference>
<feature type="transmembrane region" description="Helical" evidence="7">
    <location>
        <begin position="21"/>
        <end position="43"/>
    </location>
</feature>
<proteinExistence type="inferred from homology"/>
<dbReference type="CDD" id="cd06261">
    <property type="entry name" value="TM_PBP2"/>
    <property type="match status" value="1"/>
</dbReference>
<feature type="transmembrane region" description="Helical" evidence="7">
    <location>
        <begin position="303"/>
        <end position="328"/>
    </location>
</feature>
<keyword evidence="5 7" id="KW-1133">Transmembrane helix</keyword>
<reference evidence="9 10" key="1">
    <citation type="submission" date="2015-08" db="EMBL/GenBank/DDBJ databases">
        <title>Draft genome sequence of cellulolytic and xylanolytic Paenibacillus sp. A59, isolated from a decaying forest soil from Patagonia, Argentina.</title>
        <authorList>
            <person name="Ghio S."/>
            <person name="Caceres A.M."/>
            <person name="Talia P."/>
            <person name="Grasso D."/>
            <person name="Campos E."/>
        </authorList>
    </citation>
    <scope>NUCLEOTIDE SEQUENCE [LARGE SCALE GENOMIC DNA]</scope>
    <source>
        <strain evidence="9 10">A59</strain>
    </source>
</reference>
<dbReference type="InterPro" id="IPR000515">
    <property type="entry name" value="MetI-like"/>
</dbReference>
<evidence type="ECO:0000313" key="10">
    <source>
        <dbReference type="Proteomes" id="UP000037688"/>
    </source>
</evidence>
<organism evidence="9 10">
    <name type="scientific">Paenibacillus xylanivorans</name>
    <dbReference type="NCBI Taxonomy" id="1705561"/>
    <lineage>
        <taxon>Bacteria</taxon>
        <taxon>Bacillati</taxon>
        <taxon>Bacillota</taxon>
        <taxon>Bacilli</taxon>
        <taxon>Bacillales</taxon>
        <taxon>Paenibacillaceae</taxon>
        <taxon>Paenibacillus</taxon>
    </lineage>
</organism>
<dbReference type="RefSeq" id="WP_053781445.1">
    <property type="nucleotide sequence ID" value="NZ_LITU01000059.1"/>
</dbReference>
<evidence type="ECO:0000259" key="8">
    <source>
        <dbReference type="PROSITE" id="PS50928"/>
    </source>
</evidence>
<dbReference type="Pfam" id="PF12911">
    <property type="entry name" value="OppC_N"/>
    <property type="match status" value="1"/>
</dbReference>
<keyword evidence="6 7" id="KW-0472">Membrane</keyword>